<protein>
    <submittedName>
        <fullName evidence="2">Uncharacterized protein</fullName>
    </submittedName>
</protein>
<accession>A0A553YZI8</accession>
<reference evidence="2 3" key="1">
    <citation type="submission" date="2019-07" db="EMBL/GenBank/DDBJ databases">
        <title>Draft genome for Streptomyces benahoarensis MZ03-48.</title>
        <authorList>
            <person name="Gonzalez-Pimentel J.L."/>
        </authorList>
    </citation>
    <scope>NUCLEOTIDE SEQUENCE [LARGE SCALE GENOMIC DNA]</scope>
    <source>
        <strain evidence="2 3">MZ03-48</strain>
    </source>
</reference>
<keyword evidence="1" id="KW-0732">Signal</keyword>
<dbReference type="EMBL" id="VKLS01000341">
    <property type="protein sequence ID" value="TSB34601.1"/>
    <property type="molecule type" value="Genomic_DNA"/>
</dbReference>
<organism evidence="2 3">
    <name type="scientific">Streptomyces benahoarensis</name>
    <dbReference type="NCBI Taxonomy" id="2595054"/>
    <lineage>
        <taxon>Bacteria</taxon>
        <taxon>Bacillati</taxon>
        <taxon>Actinomycetota</taxon>
        <taxon>Actinomycetes</taxon>
        <taxon>Kitasatosporales</taxon>
        <taxon>Streptomycetaceae</taxon>
        <taxon>Streptomyces</taxon>
    </lineage>
</organism>
<name>A0A553YZI8_9ACTN</name>
<sequence>MRLRHTVAAALGALALAVALPASSAQAATGSFTYLIDAQDGAVHVGTLADPPSGVCMTLPEVAQDWVAPAHTPRNDTGDFVTAFTGPGCDGDSFTLRPDGGHATERLKLRSVLFFH</sequence>
<dbReference type="AlphaFoldDB" id="A0A553YZI8"/>
<feature type="signal peptide" evidence="1">
    <location>
        <begin position="1"/>
        <end position="27"/>
    </location>
</feature>
<dbReference type="RefSeq" id="WP_143944320.1">
    <property type="nucleotide sequence ID" value="NZ_VKLS01000341.1"/>
</dbReference>
<dbReference type="OrthoDB" id="3542365at2"/>
<evidence type="ECO:0000256" key="1">
    <source>
        <dbReference type="SAM" id="SignalP"/>
    </source>
</evidence>
<gene>
    <name evidence="2" type="ORF">FNZ23_22035</name>
</gene>
<dbReference type="Proteomes" id="UP000320888">
    <property type="component" value="Unassembled WGS sequence"/>
</dbReference>
<feature type="chain" id="PRO_5022091455" evidence="1">
    <location>
        <begin position="28"/>
        <end position="116"/>
    </location>
</feature>
<keyword evidence="3" id="KW-1185">Reference proteome</keyword>
<evidence type="ECO:0000313" key="2">
    <source>
        <dbReference type="EMBL" id="TSB34601.1"/>
    </source>
</evidence>
<comment type="caution">
    <text evidence="2">The sequence shown here is derived from an EMBL/GenBank/DDBJ whole genome shotgun (WGS) entry which is preliminary data.</text>
</comment>
<evidence type="ECO:0000313" key="3">
    <source>
        <dbReference type="Proteomes" id="UP000320888"/>
    </source>
</evidence>
<proteinExistence type="predicted"/>